<dbReference type="RefSeq" id="WP_096429566.1">
    <property type="nucleotide sequence ID" value="NZ_AP018042.1"/>
</dbReference>
<dbReference type="InterPro" id="IPR012347">
    <property type="entry name" value="Ferritin-like"/>
</dbReference>
<evidence type="ECO:0000313" key="5">
    <source>
        <dbReference type="EMBL" id="BAX80726.1"/>
    </source>
</evidence>
<dbReference type="PROSITE" id="PS00818">
    <property type="entry name" value="DPS_1"/>
    <property type="match status" value="1"/>
</dbReference>
<dbReference type="OrthoDB" id="9797023at2"/>
<reference evidence="6" key="2">
    <citation type="journal article" date="2020" name="Antonie Van Leeuwenhoek">
        <title>Labilibaculum antarcticum sp. nov., a novel facultative anaerobic, psychrotorelant bacterium isolated from marine sediment of Antarctica.</title>
        <authorList>
            <person name="Watanabe M."/>
            <person name="Kojima H."/>
            <person name="Fukui M."/>
        </authorList>
    </citation>
    <scope>NUCLEOTIDE SEQUENCE [LARGE SCALE GENOMIC DNA]</scope>
    <source>
        <strain evidence="6">SPP2</strain>
    </source>
</reference>
<dbReference type="InterPro" id="IPR002177">
    <property type="entry name" value="DPS_DNA-bd"/>
</dbReference>
<dbReference type="PANTHER" id="PTHR42932:SF1">
    <property type="entry name" value="GENERAL STRESS PROTEIN 20U"/>
    <property type="match status" value="1"/>
</dbReference>
<evidence type="ECO:0000259" key="4">
    <source>
        <dbReference type="Pfam" id="PF00210"/>
    </source>
</evidence>
<proteinExistence type="inferred from homology"/>
<dbReference type="SUPFAM" id="SSF47240">
    <property type="entry name" value="Ferritin-like"/>
    <property type="match status" value="1"/>
</dbReference>
<dbReference type="AlphaFoldDB" id="A0A1Y1CK00"/>
<organism evidence="5 6">
    <name type="scientific">Labilibaculum antarcticum</name>
    <dbReference type="NCBI Taxonomy" id="1717717"/>
    <lineage>
        <taxon>Bacteria</taxon>
        <taxon>Pseudomonadati</taxon>
        <taxon>Bacteroidota</taxon>
        <taxon>Bacteroidia</taxon>
        <taxon>Marinilabiliales</taxon>
        <taxon>Marinifilaceae</taxon>
        <taxon>Labilibaculum</taxon>
    </lineage>
</organism>
<dbReference type="PIRSF" id="PIRSF005900">
    <property type="entry name" value="Dps"/>
    <property type="match status" value="1"/>
</dbReference>
<dbReference type="Proteomes" id="UP000218267">
    <property type="component" value="Chromosome"/>
</dbReference>
<evidence type="ECO:0000256" key="1">
    <source>
        <dbReference type="ARBA" id="ARBA00009497"/>
    </source>
</evidence>
<dbReference type="Gene3D" id="1.20.1260.10">
    <property type="match status" value="1"/>
</dbReference>
<dbReference type="PANTHER" id="PTHR42932">
    <property type="entry name" value="GENERAL STRESS PROTEIN 20U"/>
    <property type="match status" value="1"/>
</dbReference>
<accession>A0A1Y1CK00</accession>
<dbReference type="Pfam" id="PF00210">
    <property type="entry name" value="Ferritin"/>
    <property type="match status" value="1"/>
</dbReference>
<dbReference type="PRINTS" id="PR01346">
    <property type="entry name" value="HELNAPAPROT"/>
</dbReference>
<sequence>MKNAKSDNAVLELNAKEKEVEQLQILLANYQVYYQNLRNFHWNVGGKEFFELHAKFEELYVDASDKVDEVAERILTLEGHPLGNFSDYVAISTIQEANSNCAGTDMVQQIIQSHNVLIEKVKEVIVEANENGDEGTLDILPAYVSYFEKLNWMFRAYLR</sequence>
<dbReference type="InterPro" id="IPR023188">
    <property type="entry name" value="DPS_DNA-bd_CS"/>
</dbReference>
<keyword evidence="3" id="KW-0175">Coiled coil</keyword>
<feature type="coiled-coil region" evidence="3">
    <location>
        <begin position="1"/>
        <end position="33"/>
    </location>
</feature>
<dbReference type="GO" id="GO:0016722">
    <property type="term" value="F:oxidoreductase activity, acting on metal ions"/>
    <property type="evidence" value="ECO:0007669"/>
    <property type="project" value="InterPro"/>
</dbReference>
<protein>
    <submittedName>
        <fullName evidence="5">DNA starvation/stationary phase protection protein</fullName>
    </submittedName>
</protein>
<dbReference type="InterPro" id="IPR009078">
    <property type="entry name" value="Ferritin-like_SF"/>
</dbReference>
<comment type="similarity">
    <text evidence="1 2">Belongs to the Dps family.</text>
</comment>
<evidence type="ECO:0000313" key="6">
    <source>
        <dbReference type="Proteomes" id="UP000218267"/>
    </source>
</evidence>
<evidence type="ECO:0000256" key="3">
    <source>
        <dbReference type="SAM" id="Coils"/>
    </source>
</evidence>
<name>A0A1Y1CK00_9BACT</name>
<dbReference type="GO" id="GO:0008199">
    <property type="term" value="F:ferric iron binding"/>
    <property type="evidence" value="ECO:0007669"/>
    <property type="project" value="InterPro"/>
</dbReference>
<keyword evidence="6" id="KW-1185">Reference proteome</keyword>
<feature type="domain" description="Ferritin/DPS" evidence="4">
    <location>
        <begin position="21"/>
        <end position="159"/>
    </location>
</feature>
<reference evidence="5 6" key="1">
    <citation type="journal article" date="2018" name="Mar. Genomics">
        <title>Complete genome sequence of Marinifilaceae bacterium strain SPP2, isolated from the Antarctic marine sediment.</title>
        <authorList>
            <person name="Watanabe M."/>
            <person name="Kojima H."/>
            <person name="Fukui M."/>
        </authorList>
    </citation>
    <scope>NUCLEOTIDE SEQUENCE [LARGE SCALE GENOMIC DNA]</scope>
    <source>
        <strain evidence="5 6">SPP2</strain>
    </source>
</reference>
<dbReference type="InterPro" id="IPR008331">
    <property type="entry name" value="Ferritin_DPS_dom"/>
</dbReference>
<dbReference type="EMBL" id="AP018042">
    <property type="protein sequence ID" value="BAX80726.1"/>
    <property type="molecule type" value="Genomic_DNA"/>
</dbReference>
<evidence type="ECO:0000256" key="2">
    <source>
        <dbReference type="RuleBase" id="RU003875"/>
    </source>
</evidence>
<dbReference type="CDD" id="cd01043">
    <property type="entry name" value="DPS"/>
    <property type="match status" value="1"/>
</dbReference>
<gene>
    <name evidence="5" type="ORF">ALGA_2399</name>
</gene>
<dbReference type="KEGG" id="mbas:ALGA_2399"/>